<keyword evidence="2" id="KW-1185">Reference proteome</keyword>
<evidence type="ECO:0000313" key="2">
    <source>
        <dbReference type="Proteomes" id="UP001264519"/>
    </source>
</evidence>
<dbReference type="Proteomes" id="UP001264519">
    <property type="component" value="Unassembled WGS sequence"/>
</dbReference>
<accession>A0ABU1FX27</accession>
<dbReference type="EMBL" id="JARWAK010000001">
    <property type="protein sequence ID" value="MDR5865179.1"/>
    <property type="molecule type" value="Genomic_DNA"/>
</dbReference>
<proteinExistence type="predicted"/>
<sequence>MIRAWKRFAAYVLISLAILVGMDLARAEAPGAVATAGQVAD</sequence>
<organism evidence="1 2">
    <name type="scientific">Halomonas koreensis</name>
    <dbReference type="NCBI Taxonomy" id="245385"/>
    <lineage>
        <taxon>Bacteria</taxon>
        <taxon>Pseudomonadati</taxon>
        <taxon>Pseudomonadota</taxon>
        <taxon>Gammaproteobacteria</taxon>
        <taxon>Oceanospirillales</taxon>
        <taxon>Halomonadaceae</taxon>
        <taxon>Halomonas</taxon>
    </lineage>
</organism>
<reference evidence="1 2" key="1">
    <citation type="submission" date="2023-04" db="EMBL/GenBank/DDBJ databases">
        <title>A long-awaited taxogenomic arrangement of the family Halomonadaceae.</title>
        <authorList>
            <person name="De La Haba R."/>
            <person name="Chuvochina M."/>
            <person name="Wittouck S."/>
            <person name="Arahal D.R."/>
            <person name="Sanchez-Porro C."/>
            <person name="Hugenholtz P."/>
            <person name="Ventosa A."/>
        </authorList>
    </citation>
    <scope>NUCLEOTIDE SEQUENCE [LARGE SCALE GENOMIC DNA]</scope>
    <source>
        <strain evidence="1 2">DSM 23530</strain>
    </source>
</reference>
<comment type="caution">
    <text evidence="1">The sequence shown here is derived from an EMBL/GenBank/DDBJ whole genome shotgun (WGS) entry which is preliminary data.</text>
</comment>
<name>A0ABU1FX27_9GAMM</name>
<protein>
    <submittedName>
        <fullName evidence="1">Uncharacterized protein</fullName>
    </submittedName>
</protein>
<gene>
    <name evidence="1" type="ORF">QC818_00065</name>
</gene>
<dbReference type="RefSeq" id="WP_309650783.1">
    <property type="nucleotide sequence ID" value="NZ_JARWAK010000001.1"/>
</dbReference>
<evidence type="ECO:0000313" key="1">
    <source>
        <dbReference type="EMBL" id="MDR5865179.1"/>
    </source>
</evidence>